<evidence type="ECO:0000256" key="1">
    <source>
        <dbReference type="ARBA" id="ARBA00008987"/>
    </source>
</evidence>
<dbReference type="RefSeq" id="WP_345714732.1">
    <property type="nucleotide sequence ID" value="NZ_BAABFP010000002.1"/>
</dbReference>
<dbReference type="PANTHER" id="PTHR45663">
    <property type="entry name" value="GEO12009P1"/>
    <property type="match status" value="1"/>
</dbReference>
<comment type="caution">
    <text evidence="5">The sequence shown here is derived from an EMBL/GenBank/DDBJ whole genome shotgun (WGS) entry which is preliminary data.</text>
</comment>
<evidence type="ECO:0000313" key="5">
    <source>
        <dbReference type="EMBL" id="MFC6008789.1"/>
    </source>
</evidence>
<dbReference type="Gene3D" id="3.40.30.10">
    <property type="entry name" value="Glutaredoxin"/>
    <property type="match status" value="1"/>
</dbReference>
<accession>A0ABW1JHF4</accession>
<feature type="region of interest" description="Disordered" evidence="3">
    <location>
        <begin position="166"/>
        <end position="194"/>
    </location>
</feature>
<evidence type="ECO:0000256" key="2">
    <source>
        <dbReference type="ARBA" id="ARBA00023284"/>
    </source>
</evidence>
<evidence type="ECO:0000259" key="4">
    <source>
        <dbReference type="Pfam" id="PF00085"/>
    </source>
</evidence>
<dbReference type="SUPFAM" id="SSF52833">
    <property type="entry name" value="Thioredoxin-like"/>
    <property type="match status" value="1"/>
</dbReference>
<proteinExistence type="inferred from homology"/>
<dbReference type="InterPro" id="IPR011990">
    <property type="entry name" value="TPR-like_helical_dom_sf"/>
</dbReference>
<reference evidence="6" key="1">
    <citation type="journal article" date="2019" name="Int. J. Syst. Evol. Microbiol.">
        <title>The Global Catalogue of Microorganisms (GCM) 10K type strain sequencing project: providing services to taxonomists for standard genome sequencing and annotation.</title>
        <authorList>
            <consortium name="The Broad Institute Genomics Platform"/>
            <consortium name="The Broad Institute Genome Sequencing Center for Infectious Disease"/>
            <person name="Wu L."/>
            <person name="Ma J."/>
        </authorList>
    </citation>
    <scope>NUCLEOTIDE SEQUENCE [LARGE SCALE GENOMIC DNA]</scope>
    <source>
        <strain evidence="6">KACC 14249</strain>
    </source>
</reference>
<comment type="similarity">
    <text evidence="1">Belongs to the thioredoxin family.</text>
</comment>
<feature type="region of interest" description="Disordered" evidence="3">
    <location>
        <begin position="31"/>
        <end position="50"/>
    </location>
</feature>
<evidence type="ECO:0000256" key="3">
    <source>
        <dbReference type="SAM" id="MobiDB-lite"/>
    </source>
</evidence>
<dbReference type="PANTHER" id="PTHR45663:SF11">
    <property type="entry name" value="GEO12009P1"/>
    <property type="match status" value="1"/>
</dbReference>
<protein>
    <submittedName>
        <fullName evidence="5">Co-chaperone YbbN</fullName>
    </submittedName>
</protein>
<dbReference type="EMBL" id="JBHSRD010000006">
    <property type="protein sequence ID" value="MFC6008789.1"/>
    <property type="molecule type" value="Genomic_DNA"/>
</dbReference>
<organism evidence="5 6">
    <name type="scientific">Angustibacter luteus</name>
    <dbReference type="NCBI Taxonomy" id="658456"/>
    <lineage>
        <taxon>Bacteria</taxon>
        <taxon>Bacillati</taxon>
        <taxon>Actinomycetota</taxon>
        <taxon>Actinomycetes</taxon>
        <taxon>Kineosporiales</taxon>
        <taxon>Kineosporiaceae</taxon>
    </lineage>
</organism>
<dbReference type="Gene3D" id="1.25.40.10">
    <property type="entry name" value="Tetratricopeptide repeat domain"/>
    <property type="match status" value="1"/>
</dbReference>
<sequence length="329" mass="33913">MSQPPVPPASSIPLRGAVDLAAVAAQAKRREQAAANAASGGPGPGSSSGVLVEATEETFQTLVELSLSVPVVVVLWASYSEQSQQVTPVLERLAVESGGRFLVATVEIDTNPRLAQVFQAQAVPSVVAVIKGQPVPLFQGVLPEAQVKAYLDELLKVAEANGVTGTVPTGAADPGSEDDAQAAPSAADELEPLPPLHQEAYDAIERGDLDAAAAAYEKALLASPADDEAKAGLSQVNLLRRTEGADLPAARAAAAAAPQDPQAQILVADLDLLGGHVEDAFARLVDAVRVTSGDERNALRLHLVELFEVVGSGDPRVVAARRALSSALY</sequence>
<dbReference type="Pfam" id="PF14561">
    <property type="entry name" value="TPR_20"/>
    <property type="match status" value="1"/>
</dbReference>
<dbReference type="InterPro" id="IPR036249">
    <property type="entry name" value="Thioredoxin-like_sf"/>
</dbReference>
<name>A0ABW1JHF4_9ACTN</name>
<keyword evidence="2" id="KW-0676">Redox-active center</keyword>
<dbReference type="InterPro" id="IPR013766">
    <property type="entry name" value="Thioredoxin_domain"/>
</dbReference>
<keyword evidence="6" id="KW-1185">Reference proteome</keyword>
<dbReference type="Pfam" id="PF00085">
    <property type="entry name" value="Thioredoxin"/>
    <property type="match status" value="1"/>
</dbReference>
<feature type="domain" description="Thioredoxin" evidence="4">
    <location>
        <begin position="52"/>
        <end position="152"/>
    </location>
</feature>
<dbReference type="CDD" id="cd02956">
    <property type="entry name" value="ybbN"/>
    <property type="match status" value="1"/>
</dbReference>
<dbReference type="Proteomes" id="UP001596189">
    <property type="component" value="Unassembled WGS sequence"/>
</dbReference>
<evidence type="ECO:0000313" key="6">
    <source>
        <dbReference type="Proteomes" id="UP001596189"/>
    </source>
</evidence>
<gene>
    <name evidence="5" type="ORF">ACFQDO_16775</name>
</gene>